<dbReference type="OrthoDB" id="5566524at2"/>
<sequence>MPRLLRPLLLALLLLAPAAFAEALYQVELIVFRQAQQPLNASQPAPEDWAANATAIPAQNERTPALTDTVAKLESSQGYQVLLHKAWQQGVTSSPQPVRFSTGKERDGHFPVEGTLDLTQGSQLELKLQTWANQFNADGFLAASERLQAKRRLLPGQLTYLDHPTLGALIRVTPL</sequence>
<keyword evidence="1" id="KW-0732">Signal</keyword>
<keyword evidence="3" id="KW-1185">Reference proteome</keyword>
<dbReference type="STRING" id="1392877.SAMN05216221_1921"/>
<evidence type="ECO:0000256" key="1">
    <source>
        <dbReference type="SAM" id="SignalP"/>
    </source>
</evidence>
<gene>
    <name evidence="2" type="ORF">SAMN05216221_1921</name>
</gene>
<dbReference type="EMBL" id="LT629751">
    <property type="protein sequence ID" value="SDS48476.1"/>
    <property type="molecule type" value="Genomic_DNA"/>
</dbReference>
<evidence type="ECO:0000313" key="2">
    <source>
        <dbReference type="EMBL" id="SDS48476.1"/>
    </source>
</evidence>
<evidence type="ECO:0000313" key="3">
    <source>
        <dbReference type="Proteomes" id="UP000243359"/>
    </source>
</evidence>
<dbReference type="InterPro" id="IPR021241">
    <property type="entry name" value="CsiV"/>
</dbReference>
<reference evidence="3" key="1">
    <citation type="submission" date="2016-10" db="EMBL/GenBank/DDBJ databases">
        <authorList>
            <person name="Varghese N."/>
            <person name="Submissions S."/>
        </authorList>
    </citation>
    <scope>NUCLEOTIDE SEQUENCE [LARGE SCALE GENOMIC DNA]</scope>
    <source>
        <strain evidence="3">KCTC 32247</strain>
    </source>
</reference>
<dbReference type="AlphaFoldDB" id="A0A1H1SL66"/>
<accession>A0A1H1SL66</accession>
<proteinExistence type="predicted"/>
<dbReference type="RefSeq" id="WP_090348732.1">
    <property type="nucleotide sequence ID" value="NZ_LT629751.1"/>
</dbReference>
<protein>
    <submittedName>
        <fullName evidence="2">Peptidoglycan-binding protein, CsiV</fullName>
    </submittedName>
</protein>
<dbReference type="Pfam" id="PF10972">
    <property type="entry name" value="CsiV"/>
    <property type="match status" value="1"/>
</dbReference>
<feature type="chain" id="PRO_5009260176" evidence="1">
    <location>
        <begin position="22"/>
        <end position="175"/>
    </location>
</feature>
<organism evidence="2 3">
    <name type="scientific">Pseudomonas oryzae</name>
    <dbReference type="NCBI Taxonomy" id="1392877"/>
    <lineage>
        <taxon>Bacteria</taxon>
        <taxon>Pseudomonadati</taxon>
        <taxon>Pseudomonadota</taxon>
        <taxon>Gammaproteobacteria</taxon>
        <taxon>Pseudomonadales</taxon>
        <taxon>Pseudomonadaceae</taxon>
        <taxon>Pseudomonas</taxon>
    </lineage>
</organism>
<dbReference type="Proteomes" id="UP000243359">
    <property type="component" value="Chromosome I"/>
</dbReference>
<name>A0A1H1SL66_9PSED</name>
<feature type="signal peptide" evidence="1">
    <location>
        <begin position="1"/>
        <end position="21"/>
    </location>
</feature>